<reference evidence="3 4" key="1">
    <citation type="submission" date="2019-02" db="EMBL/GenBank/DDBJ databases">
        <title>Genomic Encyclopedia of Type Strains, Phase IV (KMG-IV): sequencing the most valuable type-strain genomes for metagenomic binning, comparative biology and taxonomic classification.</title>
        <authorList>
            <person name="Goeker M."/>
        </authorList>
    </citation>
    <scope>NUCLEOTIDE SEQUENCE [LARGE SCALE GENOMIC DNA]</scope>
    <source>
        <strain evidence="3 4">DSM 18116</strain>
    </source>
</reference>
<feature type="transmembrane region" description="Helical" evidence="1">
    <location>
        <begin position="20"/>
        <end position="37"/>
    </location>
</feature>
<dbReference type="RefSeq" id="WP_130539157.1">
    <property type="nucleotide sequence ID" value="NZ_CP042431.1"/>
</dbReference>
<name>A0A4Q7MZK3_9BACT</name>
<dbReference type="GO" id="GO:0140359">
    <property type="term" value="F:ABC-type transporter activity"/>
    <property type="evidence" value="ECO:0007669"/>
    <property type="project" value="InterPro"/>
</dbReference>
<protein>
    <submittedName>
        <fullName evidence="3">ABC-2 type transport system permease protein</fullName>
    </submittedName>
</protein>
<dbReference type="Proteomes" id="UP000293874">
    <property type="component" value="Unassembled WGS sequence"/>
</dbReference>
<dbReference type="InterPro" id="IPR019196">
    <property type="entry name" value="ABC_transp_unknown"/>
</dbReference>
<evidence type="ECO:0000313" key="4">
    <source>
        <dbReference type="Proteomes" id="UP000293874"/>
    </source>
</evidence>
<keyword evidence="4" id="KW-1185">Reference proteome</keyword>
<gene>
    <name evidence="3" type="ORF">EV199_0558</name>
</gene>
<feature type="transmembrane region" description="Helical" evidence="1">
    <location>
        <begin position="152"/>
        <end position="172"/>
    </location>
</feature>
<feature type="transmembrane region" description="Helical" evidence="1">
    <location>
        <begin position="749"/>
        <end position="767"/>
    </location>
</feature>
<organism evidence="3 4">
    <name type="scientific">Pseudobacter ginsenosidimutans</name>
    <dbReference type="NCBI Taxonomy" id="661488"/>
    <lineage>
        <taxon>Bacteria</taxon>
        <taxon>Pseudomonadati</taxon>
        <taxon>Bacteroidota</taxon>
        <taxon>Chitinophagia</taxon>
        <taxon>Chitinophagales</taxon>
        <taxon>Chitinophagaceae</taxon>
        <taxon>Pseudobacter</taxon>
    </lineage>
</organism>
<feature type="transmembrane region" description="Helical" evidence="1">
    <location>
        <begin position="184"/>
        <end position="204"/>
    </location>
</feature>
<feature type="domain" description="ABC-type uncharacterised transport system" evidence="2">
    <location>
        <begin position="490"/>
        <end position="703"/>
    </location>
</feature>
<keyword evidence="1" id="KW-0472">Membrane</keyword>
<dbReference type="AlphaFoldDB" id="A0A4Q7MZK3"/>
<feature type="transmembrane region" description="Helical" evidence="1">
    <location>
        <begin position="122"/>
        <end position="146"/>
    </location>
</feature>
<evidence type="ECO:0000256" key="1">
    <source>
        <dbReference type="SAM" id="Phobius"/>
    </source>
</evidence>
<dbReference type="OrthoDB" id="609779at2"/>
<evidence type="ECO:0000313" key="3">
    <source>
        <dbReference type="EMBL" id="RZS74707.1"/>
    </source>
</evidence>
<feature type="transmembrane region" description="Helical" evidence="1">
    <location>
        <begin position="267"/>
        <end position="285"/>
    </location>
</feature>
<dbReference type="CDD" id="cd03143">
    <property type="entry name" value="A4_beta-galactosidase_middle_domain"/>
    <property type="match status" value="1"/>
</dbReference>
<proteinExistence type="predicted"/>
<dbReference type="GO" id="GO:0005886">
    <property type="term" value="C:plasma membrane"/>
    <property type="evidence" value="ECO:0007669"/>
    <property type="project" value="UniProtKB-SubCell"/>
</dbReference>
<dbReference type="Pfam" id="PF12679">
    <property type="entry name" value="ABC2_membrane_2"/>
    <property type="match status" value="1"/>
</dbReference>
<sequence>MKKTLTIAKTELRNLFYSPVAWFLTIAFMVQCAIFFTKPLQMISKYQDLAQRNNPLFKDFGQSLTKLLFLDKDGIFSNVLENLFLFVPLLTMGLISREVNTGTVKLLYSSPVKLRQIVFGKYIAIMLYNLLLLCVLGIFMIAGSASIVSADIGILLSSALGFYLLMCAYTAIGMFMSSLTNYQIVSAVASFTVVFVLSHIGGLWQRYDFIRDLTYFLSITGRTTKMLRGLVTTSDLVYFIVIVGMFLSFTLLKLKGARESKPWIVKAGRYITVLVVALLIGYITSRPGLIGYLDTTATKENTIHPKLQQILKDMGNEPVEVTLYANLLGDGIDLGLPEARNTYLWTLWEKYIRFKPNIKLKYEYYYDTAKGDSTMFRNFPGKNIDEIAKEMAGFYDISVSRFKKPGSFKDIPGMEDEMRRLVMVVRYKGRSAFLRTFPDTQFWPDQSNIAAVFTQLTTNEQSKVYYTTGNLERSIYKVGEREYQYHTISKINREALINLGFAVDSLSLETKDIPADASMLVLADPKVMLSGTVKDKIRKYVDAGGNMMLFAEPGKQQVLNPVLLQMGVKVMDGTLVEVTDYEMPHHTMPFYTKSAAGLADEQMFLYLRKNWDTVRMLMPGVAGITSSDSGSFTVQPVLINAGRNTWVKMGNLVTDSAAPVFNVQEGDYRMDEFTTAVSLTRKVNNREQRIFIAGDADFMSNLRGGGNQLVRAVYSWLDSNRYPVYAPAEPYKDTLLTISPDTAEVTKIIFVYVLPGMVLLTGIVLLVRRKRQ</sequence>
<keyword evidence="1" id="KW-0812">Transmembrane</keyword>
<feature type="transmembrane region" description="Helical" evidence="1">
    <location>
        <begin position="236"/>
        <end position="255"/>
    </location>
</feature>
<keyword evidence="1" id="KW-1133">Transmembrane helix</keyword>
<comment type="caution">
    <text evidence="3">The sequence shown here is derived from an EMBL/GenBank/DDBJ whole genome shotgun (WGS) entry which is preliminary data.</text>
</comment>
<dbReference type="Pfam" id="PF09822">
    <property type="entry name" value="ABC_transp_aux"/>
    <property type="match status" value="1"/>
</dbReference>
<evidence type="ECO:0000259" key="2">
    <source>
        <dbReference type="Pfam" id="PF09822"/>
    </source>
</evidence>
<accession>A0A4Q7MZK3</accession>
<dbReference type="EMBL" id="SGXA01000001">
    <property type="protein sequence ID" value="RZS74707.1"/>
    <property type="molecule type" value="Genomic_DNA"/>
</dbReference>